<organism evidence="1 2">
    <name type="scientific">Mucilaginibacter rubeus</name>
    <dbReference type="NCBI Taxonomy" id="2027860"/>
    <lineage>
        <taxon>Bacteria</taxon>
        <taxon>Pseudomonadati</taxon>
        <taxon>Bacteroidota</taxon>
        <taxon>Sphingobacteriia</taxon>
        <taxon>Sphingobacteriales</taxon>
        <taxon>Sphingobacteriaceae</taxon>
        <taxon>Mucilaginibacter</taxon>
    </lineage>
</organism>
<dbReference type="OrthoDB" id="1365454at2"/>
<dbReference type="AlphaFoldDB" id="A0A5C1I312"/>
<evidence type="ECO:0000313" key="1">
    <source>
        <dbReference type="EMBL" id="QEM12592.1"/>
    </source>
</evidence>
<evidence type="ECO:0000313" key="2">
    <source>
        <dbReference type="Proteomes" id="UP000251402"/>
    </source>
</evidence>
<dbReference type="Proteomes" id="UP000251402">
    <property type="component" value="Chromosome"/>
</dbReference>
<sequence>MRLNGCGDIVFVNPQKALEVLKQQHAGQMIYISAEDIELRAYDLPALPELNLPGGFPECCEGHRQMYQSLRDEFDRFPNCCKWHSTLIGTPWFNKGNYLYMPMKVMNSFAYTISFIKEYMNVPDWHKRIKDYIDTTINSFGQFPLNFGPPLGLSQYVSIIQDNLPLIDELATEKHLAIENMLSGHARGDKEKGESDFQLLMSIYNEWLRIFPFEIPYLQPLRNHLENTIPVIKEKLDTNMFTGHTSYSLRSKAELLDFIKKATTIIITDLNAAKLYEKGELTAIKETALKLLTANRRIEIEELQLPAKSDQNAYLKLLKKWLKGEKKFITELRLTIGDETQDVFFQRCLCDAIHSFQRNETNEPCLLNVRNNGPNRESMVRYAVKNFLSARFPDAILTAEEEKDTRFMDLKFYHSALSHKVIEFKGWWNQDKKNIPLQLSGYLTDFEKDGYVFMINHLKSKNIMADYKALVQQENINFVPNSWQTHKHANLDFEYFSSKHQFDGREKTLFHFIFNVYF</sequence>
<name>A0A5C1I312_9SPHI</name>
<reference evidence="1" key="1">
    <citation type="submission" date="2019-08" db="EMBL/GenBank/DDBJ databases">
        <title>Comparative genome analysis confer to the adaptation heavy metal polluted environment.</title>
        <authorList>
            <person name="Li Y."/>
        </authorList>
    </citation>
    <scope>NUCLEOTIDE SEQUENCE [LARGE SCALE GENOMIC DNA]</scope>
    <source>
        <strain evidence="1">P1</strain>
    </source>
</reference>
<dbReference type="KEGG" id="mrub:DEO27_022115"/>
<gene>
    <name evidence="1" type="ORF">DEO27_022115</name>
</gene>
<keyword evidence="2" id="KW-1185">Reference proteome</keyword>
<accession>A0A5C1I312</accession>
<proteinExistence type="predicted"/>
<dbReference type="EMBL" id="CP043450">
    <property type="protein sequence ID" value="QEM12592.1"/>
    <property type="molecule type" value="Genomic_DNA"/>
</dbReference>
<protein>
    <submittedName>
        <fullName evidence="1">Uncharacterized protein</fullName>
    </submittedName>
</protein>
<dbReference type="RefSeq" id="WP_112568697.1">
    <property type="nucleotide sequence ID" value="NZ_CP043450.1"/>
</dbReference>